<feature type="compositionally biased region" description="Basic and acidic residues" evidence="8">
    <location>
        <begin position="251"/>
        <end position="268"/>
    </location>
</feature>
<protein>
    <submittedName>
        <fullName evidence="15">Uncharacterized protein</fullName>
    </submittedName>
</protein>
<dbReference type="InterPro" id="IPR029014">
    <property type="entry name" value="NiFe-Hase_large"/>
</dbReference>
<evidence type="ECO:0000256" key="4">
    <source>
        <dbReference type="ARBA" id="ARBA00022825"/>
    </source>
</evidence>
<dbReference type="InterPro" id="IPR036397">
    <property type="entry name" value="RNaseH_sf"/>
</dbReference>
<dbReference type="SUPFAM" id="SSF56672">
    <property type="entry name" value="DNA/RNA polymerases"/>
    <property type="match status" value="2"/>
</dbReference>
<dbReference type="InterPro" id="IPR043502">
    <property type="entry name" value="DNA/RNA_pol_sf"/>
</dbReference>
<dbReference type="GO" id="GO:0048038">
    <property type="term" value="F:quinone binding"/>
    <property type="evidence" value="ECO:0007669"/>
    <property type="project" value="InterPro"/>
</dbReference>
<feature type="compositionally biased region" description="Basic and acidic residues" evidence="8">
    <location>
        <begin position="563"/>
        <end position="596"/>
    </location>
</feature>
<dbReference type="PANTHER" id="PTHR37984:SF5">
    <property type="entry name" value="PROTEIN NYNRIN-LIKE"/>
    <property type="match status" value="1"/>
</dbReference>
<evidence type="ECO:0000256" key="7">
    <source>
        <dbReference type="SAM" id="Coils"/>
    </source>
</evidence>
<dbReference type="SUPFAM" id="SSF56762">
    <property type="entry name" value="HydB/Nqo4-like"/>
    <property type="match status" value="1"/>
</dbReference>
<evidence type="ECO:0000259" key="11">
    <source>
        <dbReference type="Pfam" id="PF00082"/>
    </source>
</evidence>
<dbReference type="PROSITE" id="PS00138">
    <property type="entry name" value="SUBTILASE_SER"/>
    <property type="match status" value="1"/>
</dbReference>
<keyword evidence="9" id="KW-0732">Signal</keyword>
<dbReference type="Pfam" id="PF17919">
    <property type="entry name" value="RT_RNaseH_2"/>
    <property type="match status" value="2"/>
</dbReference>
<feature type="domain" description="Reverse transcriptase/retrotransposon-derived protein RNase H-like" evidence="13">
    <location>
        <begin position="2613"/>
        <end position="2716"/>
    </location>
</feature>
<evidence type="ECO:0000313" key="16">
    <source>
        <dbReference type="Proteomes" id="UP000265515"/>
    </source>
</evidence>
<dbReference type="PANTHER" id="PTHR37984">
    <property type="entry name" value="PROTEIN CBG26694"/>
    <property type="match status" value="1"/>
</dbReference>
<evidence type="ECO:0000256" key="1">
    <source>
        <dbReference type="ARBA" id="ARBA00005769"/>
    </source>
</evidence>
<keyword evidence="16" id="KW-1185">Reference proteome</keyword>
<keyword evidence="7" id="KW-0175">Coiled coil</keyword>
<dbReference type="GO" id="GO:0051287">
    <property type="term" value="F:NAD binding"/>
    <property type="evidence" value="ECO:0007669"/>
    <property type="project" value="InterPro"/>
</dbReference>
<reference evidence="15 16" key="1">
    <citation type="journal article" date="2018" name="Cell">
        <title>The Chara Genome: Secondary Complexity and Implications for Plant Terrestrialization.</title>
        <authorList>
            <person name="Nishiyama T."/>
            <person name="Sakayama H."/>
            <person name="Vries J.D."/>
            <person name="Buschmann H."/>
            <person name="Saint-Marcoux D."/>
            <person name="Ullrich K.K."/>
            <person name="Haas F.B."/>
            <person name="Vanderstraeten L."/>
            <person name="Becker D."/>
            <person name="Lang D."/>
            <person name="Vosolsobe S."/>
            <person name="Rombauts S."/>
            <person name="Wilhelmsson P.K.I."/>
            <person name="Janitza P."/>
            <person name="Kern R."/>
            <person name="Heyl A."/>
            <person name="Rumpler F."/>
            <person name="Villalobos L.I.A.C."/>
            <person name="Clay J.M."/>
            <person name="Skokan R."/>
            <person name="Toyoda A."/>
            <person name="Suzuki Y."/>
            <person name="Kagoshima H."/>
            <person name="Schijlen E."/>
            <person name="Tajeshwar N."/>
            <person name="Catarino B."/>
            <person name="Hetherington A.J."/>
            <person name="Saltykova A."/>
            <person name="Bonnot C."/>
            <person name="Breuninger H."/>
            <person name="Symeonidi A."/>
            <person name="Radhakrishnan G.V."/>
            <person name="Van Nieuwerburgh F."/>
            <person name="Deforce D."/>
            <person name="Chang C."/>
            <person name="Karol K.G."/>
            <person name="Hedrich R."/>
            <person name="Ulvskov P."/>
            <person name="Glockner G."/>
            <person name="Delwiche C.F."/>
            <person name="Petrasek J."/>
            <person name="Van de Peer Y."/>
            <person name="Friml J."/>
            <person name="Beilby M."/>
            <person name="Dolan L."/>
            <person name="Kohara Y."/>
            <person name="Sugano S."/>
            <person name="Fujiyama A."/>
            <person name="Delaux P.-M."/>
            <person name="Quint M."/>
            <person name="TheiBen G."/>
            <person name="Hagemann M."/>
            <person name="Harholt J."/>
            <person name="Dunand C."/>
            <person name="Zachgo S."/>
            <person name="Langdale J."/>
            <person name="Maumus F."/>
            <person name="Straeten D.V.D."/>
            <person name="Gould S.B."/>
            <person name="Rensing S.A."/>
        </authorList>
    </citation>
    <scope>NUCLEOTIDE SEQUENCE [LARGE SCALE GENOMIC DNA]</scope>
    <source>
        <strain evidence="15 16">S276</strain>
    </source>
</reference>
<feature type="signal peptide" evidence="9">
    <location>
        <begin position="1"/>
        <end position="25"/>
    </location>
</feature>
<comment type="caution">
    <text evidence="15">The sequence shown here is derived from an EMBL/GenBank/DDBJ whole genome shotgun (WGS) entry which is preliminary data.</text>
</comment>
<evidence type="ECO:0000256" key="6">
    <source>
        <dbReference type="PROSITE-ProRule" id="PRU01240"/>
    </source>
</evidence>
<dbReference type="GO" id="GO:0006508">
    <property type="term" value="P:proteolysis"/>
    <property type="evidence" value="ECO:0007669"/>
    <property type="project" value="UniProtKB-KW"/>
</dbReference>
<feature type="domain" description="Peptidase S8/S53" evidence="11">
    <location>
        <begin position="476"/>
        <end position="550"/>
    </location>
</feature>
<name>A0A388LDM9_CHABU</name>
<proteinExistence type="inferred from homology"/>
<dbReference type="PROSITE" id="PS00137">
    <property type="entry name" value="SUBTILASE_HIS"/>
    <property type="match status" value="1"/>
</dbReference>
<feature type="domain" description="Membrane-bound transcription factor site-1 protease-like N-terminal" evidence="14">
    <location>
        <begin position="273"/>
        <end position="352"/>
    </location>
</feature>
<feature type="domain" description="NADH-quinone oxidoreductase subunit D" evidence="12">
    <location>
        <begin position="1623"/>
        <end position="1737"/>
    </location>
</feature>
<feature type="region of interest" description="Disordered" evidence="8">
    <location>
        <begin position="246"/>
        <end position="268"/>
    </location>
</feature>
<dbReference type="FunFam" id="3.30.70.270:FF:000020">
    <property type="entry name" value="Transposon Tf2-6 polyprotein-like Protein"/>
    <property type="match status" value="2"/>
</dbReference>
<evidence type="ECO:0000256" key="5">
    <source>
        <dbReference type="ARBA" id="ARBA00023268"/>
    </source>
</evidence>
<evidence type="ECO:0000313" key="15">
    <source>
        <dbReference type="EMBL" id="GBG80408.1"/>
    </source>
</evidence>
<comment type="similarity">
    <text evidence="6">Belongs to the peptidase S8 family.</text>
</comment>
<keyword evidence="5" id="KW-0511">Multifunctional enzyme</keyword>
<dbReference type="CDD" id="cd09274">
    <property type="entry name" value="RNase_HI_RT_Ty3"/>
    <property type="match status" value="1"/>
</dbReference>
<dbReference type="Gene3D" id="1.10.645.10">
    <property type="entry name" value="Cytochrome-c3 Hydrogenase, chain B"/>
    <property type="match status" value="1"/>
</dbReference>
<evidence type="ECO:0000256" key="3">
    <source>
        <dbReference type="ARBA" id="ARBA00022801"/>
    </source>
</evidence>
<accession>A0A388LDM9</accession>
<dbReference type="InterPro" id="IPR012337">
    <property type="entry name" value="RNaseH-like_sf"/>
</dbReference>
<dbReference type="Gene3D" id="3.10.20.370">
    <property type="match status" value="1"/>
</dbReference>
<dbReference type="FunFam" id="3.10.20.370:FF:000001">
    <property type="entry name" value="Retrovirus-related Pol polyprotein from transposon 17.6-like protein"/>
    <property type="match status" value="1"/>
</dbReference>
<dbReference type="Gene3D" id="3.30.420.10">
    <property type="entry name" value="Ribonuclease H-like superfamily/Ribonuclease H"/>
    <property type="match status" value="1"/>
</dbReference>
<dbReference type="InterPro" id="IPR036852">
    <property type="entry name" value="Peptidase_S8/S53_dom_sf"/>
</dbReference>
<dbReference type="InterPro" id="IPR043128">
    <property type="entry name" value="Rev_trsase/Diguanyl_cyclase"/>
</dbReference>
<keyword evidence="4" id="KW-0720">Serine protease</keyword>
<evidence type="ECO:0000256" key="2">
    <source>
        <dbReference type="ARBA" id="ARBA00022670"/>
    </source>
</evidence>
<dbReference type="GO" id="GO:0004252">
    <property type="term" value="F:serine-type endopeptidase activity"/>
    <property type="evidence" value="ECO:0007669"/>
    <property type="project" value="InterPro"/>
</dbReference>
<evidence type="ECO:0000259" key="12">
    <source>
        <dbReference type="Pfam" id="PF00346"/>
    </source>
</evidence>
<dbReference type="SUPFAM" id="SSF53098">
    <property type="entry name" value="Ribonuclease H-like"/>
    <property type="match status" value="1"/>
</dbReference>
<dbReference type="InterPro" id="IPR000477">
    <property type="entry name" value="RT_dom"/>
</dbReference>
<feature type="domain" description="Reverse transcriptase" evidence="10">
    <location>
        <begin position="2877"/>
        <end position="2945"/>
    </location>
</feature>
<feature type="domain" description="Peptidase S8/S53" evidence="11">
    <location>
        <begin position="1850"/>
        <end position="2028"/>
    </location>
</feature>
<dbReference type="OrthoDB" id="3341476at2759"/>
<feature type="region of interest" description="Disordered" evidence="8">
    <location>
        <begin position="563"/>
        <end position="604"/>
    </location>
</feature>
<dbReference type="Pfam" id="PF00082">
    <property type="entry name" value="Peptidase_S8"/>
    <property type="match status" value="2"/>
</dbReference>
<comment type="similarity">
    <text evidence="1">Belongs to the complex I 49 kDa subunit family.</text>
</comment>
<dbReference type="Pfam" id="PF00078">
    <property type="entry name" value="RVT_1"/>
    <property type="match status" value="1"/>
</dbReference>
<dbReference type="PROSITE" id="PS51892">
    <property type="entry name" value="SUBTILASE"/>
    <property type="match status" value="2"/>
</dbReference>
<evidence type="ECO:0000259" key="10">
    <source>
        <dbReference type="Pfam" id="PF00078"/>
    </source>
</evidence>
<gene>
    <name evidence="15" type="ORF">CBR_g30873</name>
</gene>
<dbReference type="STRING" id="69332.A0A388LDM9"/>
<feature type="coiled-coil region" evidence="7">
    <location>
        <begin position="790"/>
        <end position="824"/>
    </location>
</feature>
<dbReference type="Pfam" id="PF00346">
    <property type="entry name" value="Complex1_49kDa"/>
    <property type="match status" value="1"/>
</dbReference>
<evidence type="ECO:0000259" key="13">
    <source>
        <dbReference type="Pfam" id="PF17919"/>
    </source>
</evidence>
<dbReference type="Gene3D" id="3.30.70.270">
    <property type="match status" value="3"/>
</dbReference>
<dbReference type="InterPro" id="IPR050951">
    <property type="entry name" value="Retrovirus_Pol_polyprotein"/>
</dbReference>
<dbReference type="Gene3D" id="3.40.50.200">
    <property type="entry name" value="Peptidase S8/S53 domain"/>
    <property type="match status" value="2"/>
</dbReference>
<dbReference type="InterPro" id="IPR055143">
    <property type="entry name" value="MBTP1_N"/>
</dbReference>
<evidence type="ECO:0000256" key="9">
    <source>
        <dbReference type="SAM" id="SignalP"/>
    </source>
</evidence>
<evidence type="ECO:0000256" key="8">
    <source>
        <dbReference type="SAM" id="MobiDB-lite"/>
    </source>
</evidence>
<feature type="domain" description="Reverse transcriptase/retrotransposon-derived protein RNase H-like" evidence="13">
    <location>
        <begin position="3008"/>
        <end position="3082"/>
    </location>
</feature>
<dbReference type="GO" id="GO:0016651">
    <property type="term" value="F:oxidoreductase activity, acting on NAD(P)H"/>
    <property type="evidence" value="ECO:0007669"/>
    <property type="project" value="InterPro"/>
</dbReference>
<dbReference type="EMBL" id="BFEA01000345">
    <property type="protein sequence ID" value="GBG80408.1"/>
    <property type="molecule type" value="Genomic_DNA"/>
</dbReference>
<dbReference type="Gramene" id="GBG80408">
    <property type="protein sequence ID" value="GBG80408"/>
    <property type="gene ID" value="CBR_g30873"/>
</dbReference>
<dbReference type="CDD" id="cd01647">
    <property type="entry name" value="RT_LTR"/>
    <property type="match status" value="1"/>
</dbReference>
<dbReference type="InterPro" id="IPR000209">
    <property type="entry name" value="Peptidase_S8/S53_dom"/>
</dbReference>
<dbReference type="InterPro" id="IPR023828">
    <property type="entry name" value="Peptidase_S8_Ser-AS"/>
</dbReference>
<evidence type="ECO:0000259" key="14">
    <source>
        <dbReference type="Pfam" id="PF23001"/>
    </source>
</evidence>
<dbReference type="Proteomes" id="UP000265515">
    <property type="component" value="Unassembled WGS sequence"/>
</dbReference>
<feature type="region of interest" description="Disordered" evidence="8">
    <location>
        <begin position="847"/>
        <end position="870"/>
    </location>
</feature>
<organism evidence="15 16">
    <name type="scientific">Chara braunii</name>
    <name type="common">Braun's stonewort</name>
    <dbReference type="NCBI Taxonomy" id="69332"/>
    <lineage>
        <taxon>Eukaryota</taxon>
        <taxon>Viridiplantae</taxon>
        <taxon>Streptophyta</taxon>
        <taxon>Charophyceae</taxon>
        <taxon>Charales</taxon>
        <taxon>Characeae</taxon>
        <taxon>Chara</taxon>
    </lineage>
</organism>
<dbReference type="Pfam" id="PF23001">
    <property type="entry name" value="MBTP1_N"/>
    <property type="match status" value="1"/>
</dbReference>
<dbReference type="InterPro" id="IPR022398">
    <property type="entry name" value="Peptidase_S8_His-AS"/>
</dbReference>
<dbReference type="InterPro" id="IPR041577">
    <property type="entry name" value="RT_RNaseH_2"/>
</dbReference>
<feature type="chain" id="PRO_5017458998" evidence="9">
    <location>
        <begin position="26"/>
        <end position="3320"/>
    </location>
</feature>
<dbReference type="SUPFAM" id="SSF52743">
    <property type="entry name" value="Subtilisin-like"/>
    <property type="match status" value="2"/>
</dbReference>
<dbReference type="InterPro" id="IPR001135">
    <property type="entry name" value="NADH_Q_OxRdtase_suD"/>
</dbReference>
<keyword evidence="3" id="KW-0378">Hydrolase</keyword>
<dbReference type="GO" id="GO:0003676">
    <property type="term" value="F:nucleic acid binding"/>
    <property type="evidence" value="ECO:0007669"/>
    <property type="project" value="InterPro"/>
</dbReference>
<keyword evidence="2" id="KW-0645">Protease</keyword>
<comment type="caution">
    <text evidence="6">Lacks conserved residue(s) required for the propagation of feature annotation.</text>
</comment>
<feature type="coiled-coil region" evidence="7">
    <location>
        <begin position="700"/>
        <end position="734"/>
    </location>
</feature>
<sequence>MALASRLFCVTWIVTVCDIWGEAFTCNVWGWRIPGSAPSSLTGFTACRGRSLQFLGDRVGDGRCRVEERKAKLSSTSSFVAGWLTADVSSPETARLGSSSISKDGWFSSELESQREGANRKRWSTRMRRRVESGERRCAGMSETRPIWTCGGGAGCRGQHNVVRKRKGDRGEDLGGVADMALGSEGVEIIFRERTCEGLAVGRVPSRTSVSLAQVDSYGQLGVHETQQAAVVMDSEAAALAAQIEGEVGTADEKDERDAQQQRAEAEMTKETVSREWIIRFTEYKHAAVHKQSLEGALATEVPKDTWRWIHRENPASAYPTDFGLLEISDSHLQRVRVKLESLPWVKGVSQQMRFRRALMMAEEGEGLGSGGRGDVRSSCCKGKTWDGGQEETVERSAGGGDSAYDRNGPVTKAPGRLQTRLCVDQGVCLDRSTGRDSSLWENVSLADTHRKLLHQKDQITSIFQAEQLWEKGFSGQKVRMAVFDTGVRIDHPHFKNIMERTNWTDEDTLDDGLGHGTFVAGVISSQDSSCLGFAPDAEIFAFRVFTNKQILDKCNAFVSKAEQKEREELEAKENERKKREKEEEAAQKRKEREELENSMGQKLESRLAPMYEAIMGRGVASSSSVNEEMEKLRRENADLRTKYGIKEQLPSTEAIDRLQRKNVELRRQEADLKQKMEGDLAALRWEIREMWECRENSGKSDLAKQVEDLRTEMEALRKRNEETEEVAQLWRNEALRPGNKRGSINVATPISEGRAATRSKSVSTSEEARRLRAELLDLHERRTCDLTEVELLKQRRVDAEAKRVEAEAELQKLREQMHKLSTDAGEAATPASVGTNLKDRMEEAAKSGFRSGRKGKMKMTAGRVPCPDASAKKANDRFVMLQDERKRLKALKKSGLEALCEEEGLRYKTIEITSEELAQLYTARMFDGDGGKHDDAKRRHGAVEESDVAVEEEVPSDSINNEEEVMRQCGAEYVRDGFDCLGKWNVRGVLGQAYSFPKHKDISRWRPICPTFSEPGVTASENVARAVNQLLWDLPKGMNFNLKSMAELAPALGQINKQLKKGEFFVNAAFDIKEMFCNLPHQSIMVAVRWVVDFWVVRECKGVLVRTRGKGAKLRFGKTEMGWTSIPLDVIENFVSFELGSTFFKACGQLLQQKVGIPMGKASSPALACLLCTYNEFMFLTSLGCDQRLVNGLRMMDDVSAMICCKEGNGGSLRKAGEIMGTFRVCYDDNLVLEQTSEGDCWDFLGCVMKALEWPWGLQCVALHKNQRSYKEKGVKFQNLQDFDSYTMLGPARQLGGEVLRPAWWGGVGGVFGPTRQLGGEVLRPARLGGALAVLVGRFFGRLGGEVLRLARWGGGGEVLRRGRWGGGGEVLRLTSWGGASGNSVGRCFGRLGGEVARFFGGLGGEVVGRCFGGLGWEVVARCFGWLGGEVMGRCFGWLGGQVVGRCFGRLGGEVVGRCFGRLGGEVMGRCFGRLGGEVLWSSWWGGSLAVWVGRCFGRLGGEVVGSRFGRLGGEVLWPTRYGGGGEVLQPARCFGRLGGEVMGRCFGQLGGEVVWRRFGRLGGEVVRGCFGRLGGEVLWPPRWVGALTSSVGRCFGRLGGEVLWPSRWGGGGEVLWSARWGGGVSWDLRKAAPYDVYDKVEFDVPVGTRGDCYDRYCVRIEEMRQSLRIIVQCLNQMPSGMIKADDRKLCPPSRSQMKQSMESLIHHFKLYTEGVSVPASSTYTCVEAPKGVFRCLWYYNSRSLWHTRLMREMIAKSGNDGGGEVVAEGADVSDEAVRGGGRIVQGSHQWFSTEGGSEKVGPLEEGVTWSFGGSAIADVNHPPFGAIAEEAGGANGEPVGKGHVVEVKRVSYTSWFLDAFNYAIATKMNVLNLSIGGPDYMDRPFVEKVWEMTANNIIMVSAIGNDGPLYGTLNNPADQSDVIGVGGIDYSDHVASFSSRGMSTWELPHGYGRMKPDIVAYGREVMGSKIVGGCRSLSGTSVASPVVAGAVCLLASVIPEEGRWDILNPASMKQALVEGAVSGAENKMARWLPSPIYTSGPEMPVDVKEGVSVVLPENGTWTDLEPSYQTVMLQGGDAFLWIETVWTNVSLTRLSPSLMDLEYRGTAEARGWVYLSQDGEKAMIIELALGNTPDELFRKAEAEVVWAACQRREMEMEKVDVRVELGDRGSMRRPVRTMRCVLPPFLVDAVFGTRSRLVRICQSMTNLGLYQCARQDFFRLSVEMGPFEGNLAEELAEILNGLSIDNIFVPSAVHWGIVYKNVAIGETFLDGERRHYEMARGMTFWEDRPRGILPPRISEGRVEISLPSRNAVSNPIMDWVGVELVEDTVYLEVELEWCARGEFGGVDLNLPGRVQATVSLHLSEEGWRTFGIALASGDDPVRMFEGAWQITWREGFEFADTVRDDVTAEASPRLLKGLRQLLTRRRVEIGDNPELPEGEREEEALQEVANLQRSHEDLEDLEKAFADIRLSLPDREGGEVMRSPPGTKLSFHALPVGKLKIQIGSHHTDALVDGGAEITLIRRDFATITECTVNKEVTGSIRGAGGEISFAGKPDPAKTDKISQWPTPLRTTTEVRAFVGVVGFWRIFIKNFAKIVEPIRAMIRKEGTMDWTEEREGAVQRLKDILTSETVALFAPCFNDEVGRPFVLETDGGPLAVGGVLIQRDEGGKERPIRFESRTLNSAERRYSQFKKEVLAILHCLETFQAYLFGRRFILRIDPTNVAGAFKNYRPIDPTVLLTDYLRCLPAEVRTKLVDEAYVEQHTFGSFCKKALDIEAKLGSAHKVSHDGKKRLPQDWKKKCQLMFVDHDGQTTEIDEFPDLGELTEQDGASETSDGGVVAPIKEKAKGTGKKKVGRSAGQGDQGTPTWVKLGLDYEHAMNRIFHDYLDKFIVVYLDDILIFRTVEEHAEHLKTVLGLLRQHQYKVNLDKCEFGRSKILYLGHEISADRLGSEDAKVASIRDWPRPQTVTEVRSFLGMTGYYRPFVKNYSTIASPLTDLTRLDTPWEWTEECEASFKKLKYVVTHYEVLKLLDPDKPFFVTTDASQYGIGEVLARKEGPKLRPIEYMSKKMPSQKLAKSTYEPKTDYVIKLFMDNWVRDFGLPTSIVSNRDVRFTSELWQSTAEQMNRVVQHLLRHYIKPSKDDWDEKLPLVASLYNNAVHSTPVGERVWVKSSELGQELGISRKLMPQWEILDVVGDQPDGPSYVIRIPAHLRTYPVFHASKLAPFAAAEQFPSRRSKLPPTMDGEVDIDQIIEHRVMPAPRPSGRGRPPKPRMQYHVSFGHHLDPKEDRWFTREELMRAAPQVIAGYERAPKGKMPVE</sequence>
<feature type="region of interest" description="Disordered" evidence="8">
    <location>
        <begin position="382"/>
        <end position="408"/>
    </location>
</feature>